<feature type="region of interest" description="Disordered" evidence="1">
    <location>
        <begin position="48"/>
        <end position="77"/>
    </location>
</feature>
<evidence type="ECO:0000256" key="1">
    <source>
        <dbReference type="SAM" id="MobiDB-lite"/>
    </source>
</evidence>
<dbReference type="EMBL" id="JANATA010000001">
    <property type="protein sequence ID" value="MCP3427463.1"/>
    <property type="molecule type" value="Genomic_DNA"/>
</dbReference>
<feature type="transmembrane region" description="Helical" evidence="2">
    <location>
        <begin position="6"/>
        <end position="26"/>
    </location>
</feature>
<keyword evidence="2" id="KW-0472">Membrane</keyword>
<feature type="compositionally biased region" description="Polar residues" evidence="1">
    <location>
        <begin position="50"/>
        <end position="59"/>
    </location>
</feature>
<dbReference type="Proteomes" id="UP001165413">
    <property type="component" value="Unassembled WGS sequence"/>
</dbReference>
<name>A0AA42BK82_9ALTE</name>
<dbReference type="PANTHER" id="PTHR41532:SF1">
    <property type="entry name" value="FIXS PROTEIN"/>
    <property type="match status" value="1"/>
</dbReference>
<gene>
    <name evidence="3" type="primary">ccoS</name>
    <name evidence="3" type="ORF">NLF92_00715</name>
</gene>
<protein>
    <submittedName>
        <fullName evidence="3">Cbb3-type cytochrome oxidase assembly protein CcoS</fullName>
    </submittedName>
</protein>
<dbReference type="NCBIfam" id="TIGR00847">
    <property type="entry name" value="ccoS"/>
    <property type="match status" value="1"/>
</dbReference>
<organism evidence="3 4">
    <name type="scientific">Opacimonas viscosa</name>
    <dbReference type="NCBI Taxonomy" id="2961944"/>
    <lineage>
        <taxon>Bacteria</taxon>
        <taxon>Pseudomonadati</taxon>
        <taxon>Pseudomonadota</taxon>
        <taxon>Gammaproteobacteria</taxon>
        <taxon>Alteromonadales</taxon>
        <taxon>Alteromonadaceae</taxon>
        <taxon>Opacimonas</taxon>
    </lineage>
</organism>
<keyword evidence="2" id="KW-0812">Transmembrane</keyword>
<evidence type="ECO:0000313" key="4">
    <source>
        <dbReference type="Proteomes" id="UP001165413"/>
    </source>
</evidence>
<dbReference type="InterPro" id="IPR004714">
    <property type="entry name" value="Cyt_oxidase_maturation_cbb3"/>
</dbReference>
<dbReference type="RefSeq" id="WP_254097837.1">
    <property type="nucleotide sequence ID" value="NZ_JANATA010000001.1"/>
</dbReference>
<evidence type="ECO:0000313" key="3">
    <source>
        <dbReference type="EMBL" id="MCP3427463.1"/>
    </source>
</evidence>
<feature type="compositionally biased region" description="Polar residues" evidence="1">
    <location>
        <begin position="67"/>
        <end position="77"/>
    </location>
</feature>
<dbReference type="AlphaFoldDB" id="A0AA42BK82"/>
<proteinExistence type="predicted"/>
<dbReference type="Pfam" id="PF03597">
    <property type="entry name" value="FixS"/>
    <property type="match status" value="1"/>
</dbReference>
<accession>A0AA42BK82</accession>
<keyword evidence="4" id="KW-1185">Reference proteome</keyword>
<reference evidence="3" key="1">
    <citation type="submission" date="2022-07" db="EMBL/GenBank/DDBJ databases">
        <title>Characterization of the Novel Bacterium Alteromonas immobilis LMIT006 and Alteromonas gregis LMIT007.</title>
        <authorList>
            <person name="Lin X."/>
        </authorList>
    </citation>
    <scope>NUCLEOTIDE SEQUENCE</scope>
    <source>
        <strain evidence="3">LMIT007</strain>
    </source>
</reference>
<keyword evidence="2" id="KW-1133">Transmembrane helix</keyword>
<evidence type="ECO:0000256" key="2">
    <source>
        <dbReference type="SAM" id="Phobius"/>
    </source>
</evidence>
<sequence length="77" mass="8657">MSIIYVLIPLAILIVALAVVIFFWAVKNNQFDDLERQGHSILFDDDIAPKTTSIDNSPTPKDKMSVPSPQQNESKRD</sequence>
<dbReference type="PANTHER" id="PTHR41532">
    <property type="entry name" value="FIXS PROTEIN"/>
    <property type="match status" value="1"/>
</dbReference>
<comment type="caution">
    <text evidence="3">The sequence shown here is derived from an EMBL/GenBank/DDBJ whole genome shotgun (WGS) entry which is preliminary data.</text>
</comment>